<keyword evidence="3" id="KW-1185">Reference proteome</keyword>
<evidence type="ECO:0000256" key="1">
    <source>
        <dbReference type="SAM" id="MobiDB-lite"/>
    </source>
</evidence>
<sequence length="261" mass="30950">MRDPSMSVKGTQIIQKKDLSQEQEEDDESYVCNTIYTNPNYKCLKSMNEQTMSLLFLNENKSTQELLHRVVNDYHFSIKFRAEFSEILMRSQDSFLQNLIITEKYINEYGIFHIVRESIKQSKIDLILQNDFTLNFTKLHYNKCIPISRKQYLQESAIYQQYQPHNISLYLSQNSESLHTNSQLNLILNCFTSQIKLNLFWKMMQKIYLYQVQFLSLSEQNGNIVVALLISNLILPSNQMLSKIKKSFSQKRKRFFTSKKN</sequence>
<protein>
    <submittedName>
        <fullName evidence="2">Uncharacterized protein</fullName>
    </submittedName>
</protein>
<gene>
    <name evidence="2" type="ORF">FGO68_gene7871</name>
</gene>
<accession>A0A8J8NHZ7</accession>
<dbReference type="Proteomes" id="UP000785679">
    <property type="component" value="Unassembled WGS sequence"/>
</dbReference>
<reference evidence="2" key="1">
    <citation type="submission" date="2019-06" db="EMBL/GenBank/DDBJ databases">
        <authorList>
            <person name="Zheng W."/>
        </authorList>
    </citation>
    <scope>NUCLEOTIDE SEQUENCE</scope>
    <source>
        <strain evidence="2">QDHG01</strain>
    </source>
</reference>
<feature type="region of interest" description="Disordered" evidence="1">
    <location>
        <begin position="1"/>
        <end position="22"/>
    </location>
</feature>
<comment type="caution">
    <text evidence="2">The sequence shown here is derived from an EMBL/GenBank/DDBJ whole genome shotgun (WGS) entry which is preliminary data.</text>
</comment>
<dbReference type="EMBL" id="RRYP01016602">
    <property type="protein sequence ID" value="TNV74835.1"/>
    <property type="molecule type" value="Genomic_DNA"/>
</dbReference>
<dbReference type="AlphaFoldDB" id="A0A8J8NHZ7"/>
<proteinExistence type="predicted"/>
<organism evidence="2 3">
    <name type="scientific">Halteria grandinella</name>
    <dbReference type="NCBI Taxonomy" id="5974"/>
    <lineage>
        <taxon>Eukaryota</taxon>
        <taxon>Sar</taxon>
        <taxon>Alveolata</taxon>
        <taxon>Ciliophora</taxon>
        <taxon>Intramacronucleata</taxon>
        <taxon>Spirotrichea</taxon>
        <taxon>Stichotrichia</taxon>
        <taxon>Sporadotrichida</taxon>
        <taxon>Halteriidae</taxon>
        <taxon>Halteria</taxon>
    </lineage>
</organism>
<evidence type="ECO:0000313" key="2">
    <source>
        <dbReference type="EMBL" id="TNV74835.1"/>
    </source>
</evidence>
<name>A0A8J8NHZ7_HALGN</name>
<evidence type="ECO:0000313" key="3">
    <source>
        <dbReference type="Proteomes" id="UP000785679"/>
    </source>
</evidence>
<dbReference type="OrthoDB" id="285624at2759"/>